<organism evidence="1 2">
    <name type="scientific">Paraburkholderia piptadeniae</name>
    <dbReference type="NCBI Taxonomy" id="1701573"/>
    <lineage>
        <taxon>Bacteria</taxon>
        <taxon>Pseudomonadati</taxon>
        <taxon>Pseudomonadota</taxon>
        <taxon>Betaproteobacteria</taxon>
        <taxon>Burkholderiales</taxon>
        <taxon>Burkholderiaceae</taxon>
        <taxon>Paraburkholderia</taxon>
    </lineage>
</organism>
<dbReference type="Proteomes" id="UP000195569">
    <property type="component" value="Unassembled WGS sequence"/>
</dbReference>
<keyword evidence="2" id="KW-1185">Reference proteome</keyword>
<proteinExistence type="predicted"/>
<evidence type="ECO:0000313" key="1">
    <source>
        <dbReference type="EMBL" id="SIT50577.1"/>
    </source>
</evidence>
<evidence type="ECO:0000313" key="2">
    <source>
        <dbReference type="Proteomes" id="UP000195569"/>
    </source>
</evidence>
<protein>
    <submittedName>
        <fullName evidence="1">Uncharacterized protein</fullName>
    </submittedName>
</protein>
<accession>A0A1N7SUI0</accession>
<reference evidence="1" key="1">
    <citation type="submission" date="2016-12" db="EMBL/GenBank/DDBJ databases">
        <authorList>
            <person name="Moulin L."/>
        </authorList>
    </citation>
    <scope>NUCLEOTIDE SEQUENCE [LARGE SCALE GENOMIC DNA]</scope>
    <source>
        <strain evidence="1">STM 7183</strain>
    </source>
</reference>
<dbReference type="AlphaFoldDB" id="A0A1N7SUI0"/>
<gene>
    <name evidence="1" type="ORF">BN2476_850010</name>
</gene>
<name>A0A1N7SUI0_9BURK</name>
<comment type="caution">
    <text evidence="1">The sequence shown here is derived from an EMBL/GenBank/DDBJ whole genome shotgun (WGS) entry which is preliminary data.</text>
</comment>
<sequence>MQLVRAMLNGVLPETGLLAVNDPTDTGGSCTVNDGPPPLPLIVQVLGVMLPVNVIVPSDANEAVGSAAPAAIAVAISSPDFLTFISFSHK</sequence>
<dbReference type="EMBL" id="CYGY02000085">
    <property type="protein sequence ID" value="SIT50577.1"/>
    <property type="molecule type" value="Genomic_DNA"/>
</dbReference>